<proteinExistence type="predicted"/>
<sequence length="92" mass="10811">MGILTLFKLWKAESITLYPCTIGDEDSFKTSYKGDSYYVTDYHNNFDNVVFKWFLISNSGKRLFIDRVNNLHYLKSSPNEKGVLIRLKIIEH</sequence>
<protein>
    <submittedName>
        <fullName evidence="1">Uncharacterized protein</fullName>
    </submittedName>
</protein>
<organism evidence="1">
    <name type="scientific">Phytobacter massiliensis</name>
    <dbReference type="NCBI Taxonomy" id="1485952"/>
    <lineage>
        <taxon>Bacteria</taxon>
        <taxon>Pseudomonadati</taxon>
        <taxon>Pseudomonadota</taxon>
        <taxon>Gammaproteobacteria</taxon>
        <taxon>Enterobacterales</taxon>
        <taxon>Enterobacteriaceae</taxon>
        <taxon>Phytobacter</taxon>
    </lineage>
</organism>
<name>A0A6N3G6T4_9ENTR</name>
<dbReference type="AlphaFoldDB" id="A0A6N3G6T4"/>
<dbReference type="EMBL" id="CACRTZ010000033">
    <property type="protein sequence ID" value="VYU59915.1"/>
    <property type="molecule type" value="Genomic_DNA"/>
</dbReference>
<evidence type="ECO:0000313" key="1">
    <source>
        <dbReference type="EMBL" id="VYU59915.1"/>
    </source>
</evidence>
<gene>
    <name evidence="1" type="ORF">EMLFYP7_03020</name>
</gene>
<reference evidence="1" key="1">
    <citation type="submission" date="2019-11" db="EMBL/GenBank/DDBJ databases">
        <authorList>
            <person name="Feng L."/>
        </authorList>
    </citation>
    <scope>NUCLEOTIDE SEQUENCE</scope>
    <source>
        <strain evidence="1">EMassiliensisLFYP7</strain>
    </source>
</reference>
<accession>A0A6N3G6T4</accession>